<evidence type="ECO:0000313" key="1">
    <source>
        <dbReference type="EMBL" id="RIA82582.1"/>
    </source>
</evidence>
<proteinExistence type="predicted"/>
<dbReference type="Proteomes" id="UP000265703">
    <property type="component" value="Unassembled WGS sequence"/>
</dbReference>
<sequence length="99" mass="11421">MDTDIATIQDIMQILVPLLVQLPNYDGQEPPEEYYQKLQNINKMAHLLAVASFNTAARTNIMKSKMAERFTSVLSQNPYNANTNIITEPEFLNWLQNKY</sequence>
<accession>A0A397SAU1</accession>
<protein>
    <submittedName>
        <fullName evidence="1">Uncharacterized protein</fullName>
    </submittedName>
</protein>
<name>A0A397SAU1_9GLOM</name>
<dbReference type="EMBL" id="QKYT01000652">
    <property type="protein sequence ID" value="RIA82582.1"/>
    <property type="molecule type" value="Genomic_DNA"/>
</dbReference>
<organism evidence="1 2">
    <name type="scientific">Glomus cerebriforme</name>
    <dbReference type="NCBI Taxonomy" id="658196"/>
    <lineage>
        <taxon>Eukaryota</taxon>
        <taxon>Fungi</taxon>
        <taxon>Fungi incertae sedis</taxon>
        <taxon>Mucoromycota</taxon>
        <taxon>Glomeromycotina</taxon>
        <taxon>Glomeromycetes</taxon>
        <taxon>Glomerales</taxon>
        <taxon>Glomeraceae</taxon>
        <taxon>Glomus</taxon>
    </lineage>
</organism>
<dbReference type="STRING" id="658196.A0A397SAU1"/>
<keyword evidence="2" id="KW-1185">Reference proteome</keyword>
<reference evidence="1 2" key="1">
    <citation type="submission" date="2018-06" db="EMBL/GenBank/DDBJ databases">
        <title>Comparative genomics reveals the genomic features of Rhizophagus irregularis, R. cerebriforme, R. diaphanum and Gigaspora rosea, and their symbiotic lifestyle signature.</title>
        <authorList>
            <person name="Morin E."/>
            <person name="San Clemente H."/>
            <person name="Chen E.C.H."/>
            <person name="De La Providencia I."/>
            <person name="Hainaut M."/>
            <person name="Kuo A."/>
            <person name="Kohler A."/>
            <person name="Murat C."/>
            <person name="Tang N."/>
            <person name="Roy S."/>
            <person name="Loubradou J."/>
            <person name="Henrissat B."/>
            <person name="Grigoriev I.V."/>
            <person name="Corradi N."/>
            <person name="Roux C."/>
            <person name="Martin F.M."/>
        </authorList>
    </citation>
    <scope>NUCLEOTIDE SEQUENCE [LARGE SCALE GENOMIC DNA]</scope>
    <source>
        <strain evidence="1 2">DAOM 227022</strain>
    </source>
</reference>
<evidence type="ECO:0000313" key="2">
    <source>
        <dbReference type="Proteomes" id="UP000265703"/>
    </source>
</evidence>
<comment type="caution">
    <text evidence="1">The sequence shown here is derived from an EMBL/GenBank/DDBJ whole genome shotgun (WGS) entry which is preliminary data.</text>
</comment>
<gene>
    <name evidence="1" type="ORF">C1645_835154</name>
</gene>
<dbReference type="OrthoDB" id="2445709at2759"/>
<dbReference type="AlphaFoldDB" id="A0A397SAU1"/>